<proteinExistence type="predicted"/>
<keyword evidence="3" id="KW-1185">Reference proteome</keyword>
<feature type="transmembrane region" description="Helical" evidence="1">
    <location>
        <begin position="21"/>
        <end position="46"/>
    </location>
</feature>
<dbReference type="EMBL" id="JACOOS010000016">
    <property type="protein sequence ID" value="MBC5678467.1"/>
    <property type="molecule type" value="Genomic_DNA"/>
</dbReference>
<organism evidence="2 3">
    <name type="scientific">Anaerostipes hominis</name>
    <name type="common">ex Liu et al. 2021</name>
    <dbReference type="NCBI Taxonomy" id="2763018"/>
    <lineage>
        <taxon>Bacteria</taxon>
        <taxon>Bacillati</taxon>
        <taxon>Bacillota</taxon>
        <taxon>Clostridia</taxon>
        <taxon>Lachnospirales</taxon>
        <taxon>Lachnospiraceae</taxon>
        <taxon>Anaerostipes</taxon>
    </lineage>
</organism>
<keyword evidence="1" id="KW-0812">Transmembrane</keyword>
<reference evidence="2 3" key="1">
    <citation type="submission" date="2020-08" db="EMBL/GenBank/DDBJ databases">
        <title>Genome public.</title>
        <authorList>
            <person name="Liu C."/>
            <person name="Sun Q."/>
        </authorList>
    </citation>
    <scope>NUCLEOTIDE SEQUENCE [LARGE SCALE GENOMIC DNA]</scope>
    <source>
        <strain evidence="2 3">NSJ-7</strain>
    </source>
</reference>
<name>A0ABR7FTD5_9FIRM</name>
<sequence>MYQEICNTQIVKFDKELIVDVFIQAMSLIICLIFISAILFVIYCIFKKMKKAGKKEK</sequence>
<dbReference type="RefSeq" id="WP_155854037.1">
    <property type="nucleotide sequence ID" value="NZ_JACOOS010000016.1"/>
</dbReference>
<evidence type="ECO:0000256" key="1">
    <source>
        <dbReference type="SAM" id="Phobius"/>
    </source>
</evidence>
<evidence type="ECO:0000313" key="2">
    <source>
        <dbReference type="EMBL" id="MBC5678467.1"/>
    </source>
</evidence>
<keyword evidence="1" id="KW-1133">Transmembrane helix</keyword>
<evidence type="ECO:0000313" key="3">
    <source>
        <dbReference type="Proteomes" id="UP000635828"/>
    </source>
</evidence>
<gene>
    <name evidence="2" type="ORF">H8S22_12945</name>
</gene>
<keyword evidence="1" id="KW-0472">Membrane</keyword>
<accession>A0ABR7FTD5</accession>
<comment type="caution">
    <text evidence="2">The sequence shown here is derived from an EMBL/GenBank/DDBJ whole genome shotgun (WGS) entry which is preliminary data.</text>
</comment>
<protein>
    <submittedName>
        <fullName evidence="2">Uncharacterized protein</fullName>
    </submittedName>
</protein>
<dbReference type="Proteomes" id="UP000635828">
    <property type="component" value="Unassembled WGS sequence"/>
</dbReference>